<dbReference type="EMBL" id="JAGSOT010000086">
    <property type="protein sequence ID" value="MBR7798076.1"/>
    <property type="molecule type" value="Genomic_DNA"/>
</dbReference>
<dbReference type="PANTHER" id="PTHR43483">
    <property type="entry name" value="MEMBRANE TRANSPORTER PROTEIN HI_0806-RELATED"/>
    <property type="match status" value="1"/>
</dbReference>
<protein>
    <recommendedName>
        <fullName evidence="5">Probable membrane transporter protein</fullName>
    </recommendedName>
</protein>
<feature type="transmembrane region" description="Helical" evidence="5">
    <location>
        <begin position="216"/>
        <end position="235"/>
    </location>
</feature>
<sequence length="266" mass="28808">MELIIVFLVFGVLTGFLSSMFGFGGGFVVIPVLYLLLPKLNVPDSLVMHMAIGTSLAIMIVNSINSTISHHRKGHILWYIFFQLAPVIAVGALIGGLFSSFIAGDILRYLFIMFAIYTIISSLMKKTFIDMKDNHIKMPNRIKTSFIGLGVGVIATLLGIGGSVITIPFLRSCRLKMVNAVSLATPLSLPIAIVGAATSIFNGIQHPDLPTWSLGFVYIPAFIGIVAGGFIGVPIGTRIAHHMPDRLFSKVYLSLLVIVVIAMIFE</sequence>
<dbReference type="RefSeq" id="WP_026680542.1">
    <property type="nucleotide sequence ID" value="NZ_BAAACY010000009.1"/>
</dbReference>
<keyword evidence="7" id="KW-1185">Reference proteome</keyword>
<dbReference type="PANTHER" id="PTHR43483:SF3">
    <property type="entry name" value="MEMBRANE TRANSPORTER PROTEIN HI_0806-RELATED"/>
    <property type="match status" value="1"/>
</dbReference>
<evidence type="ECO:0000313" key="7">
    <source>
        <dbReference type="Proteomes" id="UP000675284"/>
    </source>
</evidence>
<feature type="transmembrane region" description="Helical" evidence="5">
    <location>
        <begin position="76"/>
        <end position="100"/>
    </location>
</feature>
<feature type="transmembrane region" description="Helical" evidence="5">
    <location>
        <begin position="187"/>
        <end position="204"/>
    </location>
</feature>
<keyword evidence="2 5" id="KW-0812">Transmembrane</keyword>
<comment type="subcellular location">
    <subcellularLocation>
        <location evidence="5">Cell membrane</location>
        <topology evidence="5">Multi-pass membrane protein</topology>
    </subcellularLocation>
    <subcellularLocation>
        <location evidence="1">Membrane</location>
        <topology evidence="1">Multi-pass membrane protein</topology>
    </subcellularLocation>
</comment>
<evidence type="ECO:0000256" key="3">
    <source>
        <dbReference type="ARBA" id="ARBA00022989"/>
    </source>
</evidence>
<dbReference type="Proteomes" id="UP000675284">
    <property type="component" value="Unassembled WGS sequence"/>
</dbReference>
<organism evidence="6 7">
    <name type="scientific">Virgibacillus salarius</name>
    <dbReference type="NCBI Taxonomy" id="447199"/>
    <lineage>
        <taxon>Bacteria</taxon>
        <taxon>Bacillati</taxon>
        <taxon>Bacillota</taxon>
        <taxon>Bacilli</taxon>
        <taxon>Bacillales</taxon>
        <taxon>Bacillaceae</taxon>
        <taxon>Virgibacillus</taxon>
    </lineage>
</organism>
<dbReference type="Pfam" id="PF01925">
    <property type="entry name" value="TauE"/>
    <property type="match status" value="1"/>
</dbReference>
<evidence type="ECO:0000256" key="4">
    <source>
        <dbReference type="ARBA" id="ARBA00023136"/>
    </source>
</evidence>
<evidence type="ECO:0000256" key="1">
    <source>
        <dbReference type="ARBA" id="ARBA00004141"/>
    </source>
</evidence>
<reference evidence="6" key="1">
    <citation type="submission" date="2021-04" db="EMBL/GenBank/DDBJ databases">
        <title>Isolation and polyphasic classification of algal microorganism.</title>
        <authorList>
            <person name="Wang S."/>
        </authorList>
    </citation>
    <scope>NUCLEOTIDE SEQUENCE</scope>
    <source>
        <strain evidence="6">720a</strain>
    </source>
</reference>
<keyword evidence="5" id="KW-1003">Cell membrane</keyword>
<accession>A0A941ID14</accession>
<comment type="similarity">
    <text evidence="5">Belongs to the 4-toluene sulfonate uptake permease (TSUP) (TC 2.A.102) family.</text>
</comment>
<feature type="transmembrane region" description="Helical" evidence="5">
    <location>
        <begin position="247"/>
        <end position="265"/>
    </location>
</feature>
<keyword evidence="3 5" id="KW-1133">Transmembrane helix</keyword>
<name>A0A941ID14_9BACI</name>
<comment type="caution">
    <text evidence="6">The sequence shown here is derived from an EMBL/GenBank/DDBJ whole genome shotgun (WGS) entry which is preliminary data.</text>
</comment>
<dbReference type="AlphaFoldDB" id="A0A941ID14"/>
<evidence type="ECO:0000256" key="2">
    <source>
        <dbReference type="ARBA" id="ARBA00022692"/>
    </source>
</evidence>
<feature type="transmembrane region" description="Helical" evidence="5">
    <location>
        <begin position="145"/>
        <end position="167"/>
    </location>
</feature>
<gene>
    <name evidence="6" type="ORF">KCX74_18815</name>
</gene>
<dbReference type="InterPro" id="IPR002781">
    <property type="entry name" value="TM_pro_TauE-like"/>
</dbReference>
<keyword evidence="4 5" id="KW-0472">Membrane</keyword>
<proteinExistence type="inferred from homology"/>
<feature type="transmembrane region" description="Helical" evidence="5">
    <location>
        <begin position="106"/>
        <end position="124"/>
    </location>
</feature>
<feature type="transmembrane region" description="Helical" evidence="5">
    <location>
        <begin position="7"/>
        <end position="34"/>
    </location>
</feature>
<dbReference type="GO" id="GO:0005886">
    <property type="term" value="C:plasma membrane"/>
    <property type="evidence" value="ECO:0007669"/>
    <property type="project" value="UniProtKB-SubCell"/>
</dbReference>
<evidence type="ECO:0000313" key="6">
    <source>
        <dbReference type="EMBL" id="MBR7798076.1"/>
    </source>
</evidence>
<feature type="transmembrane region" description="Helical" evidence="5">
    <location>
        <begin position="46"/>
        <end position="64"/>
    </location>
</feature>
<evidence type="ECO:0000256" key="5">
    <source>
        <dbReference type="RuleBase" id="RU363041"/>
    </source>
</evidence>